<evidence type="ECO:0000313" key="2">
    <source>
        <dbReference type="Proteomes" id="UP001232584"/>
    </source>
</evidence>
<comment type="caution">
    <text evidence="1">The sequence shown here is derived from an EMBL/GenBank/DDBJ whole genome shotgun (WGS) entry which is preliminary data.</text>
</comment>
<reference evidence="1 2" key="1">
    <citation type="submission" date="2023-07" db="EMBL/GenBank/DDBJ databases">
        <title>Genomic Encyclopedia of Type Strains, Phase IV (KMG-IV): sequencing the most valuable type-strain genomes for metagenomic binning, comparative biology and taxonomic classification.</title>
        <authorList>
            <person name="Goeker M."/>
        </authorList>
    </citation>
    <scope>NUCLEOTIDE SEQUENCE [LARGE SCALE GENOMIC DNA]</scope>
    <source>
        <strain evidence="1 2">DSM 15049</strain>
    </source>
</reference>
<dbReference type="EMBL" id="JAUSWG010000016">
    <property type="protein sequence ID" value="MDQ0557972.1"/>
    <property type="molecule type" value="Genomic_DNA"/>
</dbReference>
<protein>
    <submittedName>
        <fullName evidence="1">Transposase InsO family protein</fullName>
    </submittedName>
</protein>
<organism evidence="1 2">
    <name type="scientific">Paraclostridium ghonii</name>
    <dbReference type="NCBI Taxonomy" id="29358"/>
    <lineage>
        <taxon>Bacteria</taxon>
        <taxon>Bacillati</taxon>
        <taxon>Bacillota</taxon>
        <taxon>Clostridia</taxon>
        <taxon>Peptostreptococcales</taxon>
        <taxon>Peptostreptococcaceae</taxon>
        <taxon>Paraclostridium</taxon>
    </lineage>
</organism>
<proteinExistence type="predicted"/>
<gene>
    <name evidence="1" type="ORF">QOZ92_003107</name>
</gene>
<evidence type="ECO:0000313" key="1">
    <source>
        <dbReference type="EMBL" id="MDQ0557972.1"/>
    </source>
</evidence>
<sequence>MESWYNRKRIHGSIGFISPDKYEKLCRAS</sequence>
<accession>A0ABU0N483</accession>
<keyword evidence="2" id="KW-1185">Reference proteome</keyword>
<name>A0ABU0N483_9FIRM</name>
<dbReference type="Proteomes" id="UP001232584">
    <property type="component" value="Unassembled WGS sequence"/>
</dbReference>